<keyword evidence="2 4" id="KW-0503">Monooxygenase</keyword>
<evidence type="ECO:0000313" key="4">
    <source>
        <dbReference type="EMBL" id="ONM49602.1"/>
    </source>
</evidence>
<evidence type="ECO:0000256" key="1">
    <source>
        <dbReference type="ARBA" id="ARBA00023002"/>
    </source>
</evidence>
<dbReference type="STRING" id="1538463.B0T36_22640"/>
<dbReference type="InterPro" id="IPR036188">
    <property type="entry name" value="FAD/NAD-bd_sf"/>
</dbReference>
<name>A0A1W0B9K4_9NOCA</name>
<keyword evidence="1" id="KW-0560">Oxidoreductase</keyword>
<dbReference type="AlphaFoldDB" id="A0A1W0B9K4"/>
<dbReference type="EMBL" id="MUMY01000004">
    <property type="protein sequence ID" value="ONM49602.1"/>
    <property type="molecule type" value="Genomic_DNA"/>
</dbReference>
<dbReference type="Pfam" id="PF01494">
    <property type="entry name" value="FAD_binding_3"/>
    <property type="match status" value="1"/>
</dbReference>
<protein>
    <submittedName>
        <fullName evidence="4">Monooxygenase</fullName>
    </submittedName>
</protein>
<feature type="domain" description="FAD-binding" evidence="3">
    <location>
        <begin position="4"/>
        <end position="327"/>
    </location>
</feature>
<dbReference type="OrthoDB" id="4568714at2"/>
<keyword evidence="5" id="KW-1185">Reference proteome</keyword>
<sequence>MGRQAVVIGGGIGGLAAALALYRRGWGVEVLERAPEFAEVGAGLALQPNALSALEHLGLGDAVRDRGLTDPPVGIRTASGRWLIRNDLPELRRRYGQWIMLPRTELLDLLRAALPSEVLRPSIEVTEVSADGTVVHSGGISQADLVVGADGLRSVTRRSLWPDEPGPRYAGFGTWRLIVAPRAVDGSVETWGRRARFGYAPLPDGRVYCYIMVDAAQGDRGSLAELRRSLTDWHAPIPALLADADETTALYHDTFELPELRTYVSGRVALLGDAAHAMTPNLGQGAGQALEDAVVLAGAVEDATVPAGLEVYDRVRRPRTQMVVRRSRRIGAMARGFTPLFAPVRDAAMNLAPRSVMARSLAPIVGWTADSIAGPRKEAS</sequence>
<dbReference type="SUPFAM" id="SSF51905">
    <property type="entry name" value="FAD/NAD(P)-binding domain"/>
    <property type="match status" value="1"/>
</dbReference>
<dbReference type="Proteomes" id="UP000188836">
    <property type="component" value="Unassembled WGS sequence"/>
</dbReference>
<dbReference type="InterPro" id="IPR050493">
    <property type="entry name" value="FAD-dep_Monooxygenase_BioMet"/>
</dbReference>
<dbReference type="RefSeq" id="WP_077115659.1">
    <property type="nucleotide sequence ID" value="NZ_MUKP01000021.1"/>
</dbReference>
<dbReference type="GO" id="GO:0071949">
    <property type="term" value="F:FAD binding"/>
    <property type="evidence" value="ECO:0007669"/>
    <property type="project" value="InterPro"/>
</dbReference>
<organism evidence="4 5">
    <name type="scientific">Nocardia donostiensis</name>
    <dbReference type="NCBI Taxonomy" id="1538463"/>
    <lineage>
        <taxon>Bacteria</taxon>
        <taxon>Bacillati</taxon>
        <taxon>Actinomycetota</taxon>
        <taxon>Actinomycetes</taxon>
        <taxon>Mycobacteriales</taxon>
        <taxon>Nocardiaceae</taxon>
        <taxon>Nocardia</taxon>
    </lineage>
</organism>
<dbReference type="PRINTS" id="PR00420">
    <property type="entry name" value="RNGMNOXGNASE"/>
</dbReference>
<accession>A0A1W0B9K4</accession>
<dbReference type="Gene3D" id="3.50.50.60">
    <property type="entry name" value="FAD/NAD(P)-binding domain"/>
    <property type="match status" value="1"/>
</dbReference>
<evidence type="ECO:0000259" key="3">
    <source>
        <dbReference type="Pfam" id="PF01494"/>
    </source>
</evidence>
<proteinExistence type="predicted"/>
<evidence type="ECO:0000256" key="2">
    <source>
        <dbReference type="ARBA" id="ARBA00023033"/>
    </source>
</evidence>
<reference evidence="4 5" key="1">
    <citation type="journal article" date="2016" name="Antonie Van Leeuwenhoek">
        <title>Nocardia donostiensis sp. nov., isolated from human respiratory specimens.</title>
        <authorList>
            <person name="Ercibengoa M."/>
            <person name="Bell M."/>
            <person name="Marimon J.M."/>
            <person name="Humrighouse B."/>
            <person name="Klenk H.P."/>
            <person name="Potter G."/>
            <person name="Perez-Trallero E."/>
        </authorList>
    </citation>
    <scope>NUCLEOTIDE SEQUENCE [LARGE SCALE GENOMIC DNA]</scope>
    <source>
        <strain evidence="4 5">X1655</strain>
    </source>
</reference>
<dbReference type="PANTHER" id="PTHR13789:SF309">
    <property type="entry name" value="PUTATIVE (AFU_ORTHOLOGUE AFUA_6G14510)-RELATED"/>
    <property type="match status" value="1"/>
</dbReference>
<comment type="caution">
    <text evidence="4">The sequence shown here is derived from an EMBL/GenBank/DDBJ whole genome shotgun (WGS) entry which is preliminary data.</text>
</comment>
<evidence type="ECO:0000313" key="5">
    <source>
        <dbReference type="Proteomes" id="UP000188836"/>
    </source>
</evidence>
<dbReference type="InterPro" id="IPR002938">
    <property type="entry name" value="FAD-bd"/>
</dbReference>
<dbReference type="GO" id="GO:0004497">
    <property type="term" value="F:monooxygenase activity"/>
    <property type="evidence" value="ECO:0007669"/>
    <property type="project" value="UniProtKB-KW"/>
</dbReference>
<gene>
    <name evidence="4" type="ORF">B0T46_07115</name>
</gene>
<dbReference type="PANTHER" id="PTHR13789">
    <property type="entry name" value="MONOOXYGENASE"/>
    <property type="match status" value="1"/>
</dbReference>